<keyword evidence="2" id="KW-0964">Secreted</keyword>
<feature type="transmembrane region" description="Helical" evidence="4">
    <location>
        <begin position="37"/>
        <end position="58"/>
    </location>
</feature>
<dbReference type="PANTHER" id="PTHR48098">
    <property type="entry name" value="ENTEROCHELIN ESTERASE-RELATED"/>
    <property type="match status" value="1"/>
</dbReference>
<dbReference type="InterPro" id="IPR050583">
    <property type="entry name" value="Mycobacterial_A85_antigen"/>
</dbReference>
<keyword evidence="4" id="KW-0812">Transmembrane</keyword>
<keyword evidence="4" id="KW-1133">Transmembrane helix</keyword>
<accession>A0A2G5P8R8</accession>
<keyword evidence="6" id="KW-1185">Reference proteome</keyword>
<evidence type="ECO:0000313" key="6">
    <source>
        <dbReference type="Proteomes" id="UP000230551"/>
    </source>
</evidence>
<feature type="transmembrane region" description="Helical" evidence="4">
    <location>
        <begin position="12"/>
        <end position="30"/>
    </location>
</feature>
<feature type="transmembrane region" description="Helical" evidence="4">
    <location>
        <begin position="96"/>
        <end position="119"/>
    </location>
</feature>
<evidence type="ECO:0000313" key="5">
    <source>
        <dbReference type="EMBL" id="PIB74686.1"/>
    </source>
</evidence>
<dbReference type="EMBL" id="PDCN02000015">
    <property type="protein sequence ID" value="PIB74686.1"/>
    <property type="molecule type" value="Genomic_DNA"/>
</dbReference>
<evidence type="ECO:0000256" key="2">
    <source>
        <dbReference type="ARBA" id="ARBA00022525"/>
    </source>
</evidence>
<dbReference type="SUPFAM" id="SSF53474">
    <property type="entry name" value="alpha/beta-Hydrolases"/>
    <property type="match status" value="1"/>
</dbReference>
<dbReference type="PANTHER" id="PTHR48098:SF1">
    <property type="entry name" value="DIACYLGLYCEROL ACYLTRANSFERASE_MYCOLYLTRANSFERASE AG85A"/>
    <property type="match status" value="1"/>
</dbReference>
<evidence type="ECO:0000256" key="3">
    <source>
        <dbReference type="SAM" id="MobiDB-lite"/>
    </source>
</evidence>
<sequence length="449" mass="48047">MGDQHLDHGWLPTVVEALALLIALVSLWRFGRRWPRWLPVAAAVAGIVVAGSVAWYLHDEGITGDPAPARLWWWLAVGGFWLVVAALGWRWAGWRAGVLSCATALLCVLSIGLTVNAWVGYFPTVHSAWAQLTVAPLPGQTDRMTVTAMQLSGERPEHGVVVPVTTTAEISGFGHRTELVYLPPAWFATNPPPELPVVMMLGSQLNLPSDWLRAGNASNIIENFATAHRGMSPIFVFPDATGAFDNDTECVDGPRGNASTHLTEEVVPFVISDFGASADPRQWGIVGWSMGGTCAAHLATRRPDLFGSIVDIAGDLRPNAGTPEQTLDRLFGGDEARRAQFDPATVIRAHGRYADLAAVFVVPGDPARRRDALDNPEGQDVAADTLCRLGMTHGIDCSVQVIPGKHDWTFAGAGFDRALPWLAGRLGTPGLPEVAPPGTAPQPQDTPSG</sequence>
<dbReference type="InterPro" id="IPR029058">
    <property type="entry name" value="AB_hydrolase_fold"/>
</dbReference>
<evidence type="ECO:0000256" key="4">
    <source>
        <dbReference type="SAM" id="Phobius"/>
    </source>
</evidence>
<gene>
    <name evidence="5" type="ORF">CQY22_012020</name>
</gene>
<dbReference type="GO" id="GO:0005576">
    <property type="term" value="C:extracellular region"/>
    <property type="evidence" value="ECO:0007669"/>
    <property type="project" value="UniProtKB-SubCell"/>
</dbReference>
<proteinExistence type="predicted"/>
<dbReference type="Proteomes" id="UP000230551">
    <property type="component" value="Unassembled WGS sequence"/>
</dbReference>
<dbReference type="AlphaFoldDB" id="A0A2G5P8R8"/>
<keyword evidence="4" id="KW-0472">Membrane</keyword>
<organism evidence="5 6">
    <name type="scientific">Mycolicibacterium brumae</name>
    <dbReference type="NCBI Taxonomy" id="85968"/>
    <lineage>
        <taxon>Bacteria</taxon>
        <taxon>Bacillati</taxon>
        <taxon>Actinomycetota</taxon>
        <taxon>Actinomycetes</taxon>
        <taxon>Mycobacteriales</taxon>
        <taxon>Mycobacteriaceae</taxon>
        <taxon>Mycolicibacterium</taxon>
    </lineage>
</organism>
<reference evidence="5 6" key="1">
    <citation type="journal article" date="2017" name="Infect. Genet. Evol.">
        <title>The new phylogeny of the genus Mycobacterium: The old and the news.</title>
        <authorList>
            <person name="Tortoli E."/>
            <person name="Fedrizzi T."/>
            <person name="Meehan C.J."/>
            <person name="Trovato A."/>
            <person name="Grottola A."/>
            <person name="Giacobazzi E."/>
            <person name="Serpini G.F."/>
            <person name="Tagliazucchi S."/>
            <person name="Fabio A."/>
            <person name="Bettua C."/>
            <person name="Bertorelli R."/>
            <person name="Frascaro F."/>
            <person name="De Sanctis V."/>
            <person name="Pecorari M."/>
            <person name="Jousson O."/>
            <person name="Segata N."/>
            <person name="Cirillo D.M."/>
        </authorList>
    </citation>
    <scope>NUCLEOTIDE SEQUENCE [LARGE SCALE GENOMIC DNA]</scope>
    <source>
        <strain evidence="5 6">CIP1034565</strain>
    </source>
</reference>
<comment type="caution">
    <text evidence="5">The sequence shown here is derived from an EMBL/GenBank/DDBJ whole genome shotgun (WGS) entry which is preliminary data.</text>
</comment>
<name>A0A2G5P8R8_9MYCO</name>
<protein>
    <recommendedName>
        <fullName evidence="7">Esterase family protein</fullName>
    </recommendedName>
</protein>
<feature type="region of interest" description="Disordered" evidence="3">
    <location>
        <begin position="429"/>
        <end position="449"/>
    </location>
</feature>
<evidence type="ECO:0000256" key="1">
    <source>
        <dbReference type="ARBA" id="ARBA00004613"/>
    </source>
</evidence>
<comment type="subcellular location">
    <subcellularLocation>
        <location evidence="1">Secreted</location>
    </subcellularLocation>
</comment>
<dbReference type="InterPro" id="IPR000801">
    <property type="entry name" value="Esterase-like"/>
</dbReference>
<dbReference type="STRING" id="85968.GCA_900073015_00362"/>
<dbReference type="GO" id="GO:0016747">
    <property type="term" value="F:acyltransferase activity, transferring groups other than amino-acyl groups"/>
    <property type="evidence" value="ECO:0007669"/>
    <property type="project" value="TreeGrafter"/>
</dbReference>
<evidence type="ECO:0008006" key="7">
    <source>
        <dbReference type="Google" id="ProtNLM"/>
    </source>
</evidence>
<feature type="transmembrane region" description="Helical" evidence="4">
    <location>
        <begin position="70"/>
        <end position="89"/>
    </location>
</feature>
<dbReference type="Pfam" id="PF00756">
    <property type="entry name" value="Esterase"/>
    <property type="match status" value="1"/>
</dbReference>
<dbReference type="OrthoDB" id="3723842at2"/>
<dbReference type="Gene3D" id="3.40.50.1820">
    <property type="entry name" value="alpha/beta hydrolase"/>
    <property type="match status" value="1"/>
</dbReference>